<evidence type="ECO:0000313" key="2">
    <source>
        <dbReference type="Proteomes" id="UP001168146"/>
    </source>
</evidence>
<sequence length="285" mass="31718">MASGASKLIPSDPERVMVIRNLTSTVKICSVPFLRFGRVKIGGRGTIVQLASGNLAVFSPVALTDTVKKELAGFGNGQVKYITALDQEHHIFLEPWHKAFPDASVIGPETLPGYRDKQNYGKIPQANWVLFKKGDIGTWKVSEEFDREFDAEYVSAHKNQELVFNHKPSRTLIEADFLFNLPATEQHSKAGVSATSGILTRLACAINNTKGDATWQKRFLWYALSAGDRPGFNKSVGRIAQWDFDRIVPCHGDVVEKDGKGIFNKVFDFHLDALRKGQSRTTVHM</sequence>
<organism evidence="1 2">
    <name type="scientific">Friedmanniomyces endolithicus</name>
    <dbReference type="NCBI Taxonomy" id="329885"/>
    <lineage>
        <taxon>Eukaryota</taxon>
        <taxon>Fungi</taxon>
        <taxon>Dikarya</taxon>
        <taxon>Ascomycota</taxon>
        <taxon>Pezizomycotina</taxon>
        <taxon>Dothideomycetes</taxon>
        <taxon>Dothideomycetidae</taxon>
        <taxon>Mycosphaerellales</taxon>
        <taxon>Teratosphaeriaceae</taxon>
        <taxon>Friedmanniomyces</taxon>
    </lineage>
</organism>
<name>A0AAN6FNC9_9PEZI</name>
<dbReference type="Pfam" id="PF14234">
    <property type="entry name" value="DUF4336"/>
    <property type="match status" value="1"/>
</dbReference>
<reference evidence="1" key="1">
    <citation type="submission" date="2021-12" db="EMBL/GenBank/DDBJ databases">
        <title>Black yeast isolated from Biological Soil Crust.</title>
        <authorList>
            <person name="Kurbessoian T."/>
        </authorList>
    </citation>
    <scope>NUCLEOTIDE SEQUENCE</scope>
    <source>
        <strain evidence="1">CCFEE 5208</strain>
    </source>
</reference>
<dbReference type="Proteomes" id="UP001168146">
    <property type="component" value="Unassembled WGS sequence"/>
</dbReference>
<dbReference type="InterPro" id="IPR025638">
    <property type="entry name" value="DUF4336"/>
</dbReference>
<evidence type="ECO:0000313" key="1">
    <source>
        <dbReference type="EMBL" id="KAK0321450.1"/>
    </source>
</evidence>
<accession>A0AAN6FNC9</accession>
<dbReference type="SUPFAM" id="SSF56281">
    <property type="entry name" value="Metallo-hydrolase/oxidoreductase"/>
    <property type="match status" value="1"/>
</dbReference>
<comment type="caution">
    <text evidence="1">The sequence shown here is derived from an EMBL/GenBank/DDBJ whole genome shotgun (WGS) entry which is preliminary data.</text>
</comment>
<dbReference type="AlphaFoldDB" id="A0AAN6FNC9"/>
<dbReference type="EMBL" id="JASUXU010000020">
    <property type="protein sequence ID" value="KAK0321450.1"/>
    <property type="molecule type" value="Genomic_DNA"/>
</dbReference>
<dbReference type="InterPro" id="IPR036866">
    <property type="entry name" value="RibonucZ/Hydroxyglut_hydro"/>
</dbReference>
<gene>
    <name evidence="1" type="ORF">LTR82_007418</name>
</gene>
<proteinExistence type="predicted"/>
<dbReference type="PANTHER" id="PTHR33835:SF1">
    <property type="entry name" value="METALLO-BETA-LACTAMASE DOMAIN-CONTAINING PROTEIN"/>
    <property type="match status" value="1"/>
</dbReference>
<dbReference type="PANTHER" id="PTHR33835">
    <property type="entry name" value="YALI0C07656P"/>
    <property type="match status" value="1"/>
</dbReference>
<protein>
    <submittedName>
        <fullName evidence="1">Uncharacterized protein</fullName>
    </submittedName>
</protein>